<evidence type="ECO:0000313" key="3">
    <source>
        <dbReference type="Proteomes" id="UP000257004"/>
    </source>
</evidence>
<dbReference type="SUPFAM" id="SSF53448">
    <property type="entry name" value="Nucleotide-diphospho-sugar transferases"/>
    <property type="match status" value="1"/>
</dbReference>
<dbReference type="AlphaFoldDB" id="A0A3D9FKJ3"/>
<gene>
    <name evidence="2" type="ORF">BD847_3870</name>
</gene>
<keyword evidence="2" id="KW-0808">Transferase</keyword>
<dbReference type="RefSeq" id="WP_115889812.1">
    <property type="nucleotide sequence ID" value="NZ_QRDQ01000012.1"/>
</dbReference>
<keyword evidence="3" id="KW-1185">Reference proteome</keyword>
<dbReference type="Pfam" id="PF00535">
    <property type="entry name" value="Glycos_transf_2"/>
    <property type="match status" value="1"/>
</dbReference>
<reference evidence="2 3" key="1">
    <citation type="submission" date="2018-07" db="EMBL/GenBank/DDBJ databases">
        <title>Genomic Encyclopedia of Archaeal and Bacterial Type Strains, Phase II (KMG-II): from individual species to whole genera.</title>
        <authorList>
            <person name="Goeker M."/>
        </authorList>
    </citation>
    <scope>NUCLEOTIDE SEQUENCE [LARGE SCALE GENOMIC DNA]</scope>
    <source>
        <strain evidence="2 3">DSM 25795</strain>
    </source>
</reference>
<evidence type="ECO:0000259" key="1">
    <source>
        <dbReference type="Pfam" id="PF00535"/>
    </source>
</evidence>
<comment type="caution">
    <text evidence="2">The sequence shown here is derived from an EMBL/GenBank/DDBJ whole genome shotgun (WGS) entry which is preliminary data.</text>
</comment>
<dbReference type="PANTHER" id="PTHR43685:SF11">
    <property type="entry name" value="GLYCOSYLTRANSFERASE TAGX-RELATED"/>
    <property type="match status" value="1"/>
</dbReference>
<evidence type="ECO:0000313" key="2">
    <source>
        <dbReference type="EMBL" id="RED19583.1"/>
    </source>
</evidence>
<dbReference type="InterPro" id="IPR050834">
    <property type="entry name" value="Glycosyltransf_2"/>
</dbReference>
<name>A0A3D9FKJ3_9FLAO</name>
<dbReference type="InterPro" id="IPR001173">
    <property type="entry name" value="Glyco_trans_2-like"/>
</dbReference>
<dbReference type="Gene3D" id="3.90.550.10">
    <property type="entry name" value="Spore Coat Polysaccharide Biosynthesis Protein SpsA, Chain A"/>
    <property type="match status" value="1"/>
</dbReference>
<feature type="domain" description="Glycosyltransferase 2-like" evidence="1">
    <location>
        <begin position="5"/>
        <end position="147"/>
    </location>
</feature>
<proteinExistence type="predicted"/>
<dbReference type="GO" id="GO:0016740">
    <property type="term" value="F:transferase activity"/>
    <property type="evidence" value="ECO:0007669"/>
    <property type="project" value="UniProtKB-KW"/>
</dbReference>
<dbReference type="PANTHER" id="PTHR43685">
    <property type="entry name" value="GLYCOSYLTRANSFERASE"/>
    <property type="match status" value="1"/>
</dbReference>
<protein>
    <submittedName>
        <fullName evidence="2">Glycosyltransferase involved in cell wall biosynthesis</fullName>
    </submittedName>
</protein>
<dbReference type="EMBL" id="QRDQ01000012">
    <property type="protein sequence ID" value="RED19583.1"/>
    <property type="molecule type" value="Genomic_DNA"/>
</dbReference>
<dbReference type="InterPro" id="IPR029044">
    <property type="entry name" value="Nucleotide-diphossugar_trans"/>
</dbReference>
<dbReference type="CDD" id="cd00761">
    <property type="entry name" value="Glyco_tranf_GTA_type"/>
    <property type="match status" value="1"/>
</dbReference>
<dbReference type="Proteomes" id="UP000257004">
    <property type="component" value="Unassembled WGS sequence"/>
</dbReference>
<organism evidence="2 3">
    <name type="scientific">Flavobacterium cutihirudinis</name>
    <dbReference type="NCBI Taxonomy" id="1265740"/>
    <lineage>
        <taxon>Bacteria</taxon>
        <taxon>Pseudomonadati</taxon>
        <taxon>Bacteroidota</taxon>
        <taxon>Flavobacteriia</taxon>
        <taxon>Flavobacteriales</taxon>
        <taxon>Flavobacteriaceae</taxon>
        <taxon>Flavobacterium</taxon>
    </lineage>
</organism>
<sequence length="310" mass="36819">MKIVSVIIPNYNHALYLEKRVESVLNQSFQDFEIIIIDDCSTDSSKDVINKYQEHEKIAHIYFNDSNSGTPFGLWNYAIEKAQGKYIWIAESDDWSENNFLSELVPVLENSNAVMAHSNSLFFNHGELKPNNWWNSFESDRWNSNYIEEGVNLLKEYGRFKCPVINVSSALIRKDILKDEFYPLSYRYSGDWWFWGNIFMSGKVAFVAKPLNIIRVHNLSVTQNKKAININKLEEDIRVINDLSKLLNIRLVYSEKYKWIIDFWLSIFNYKGKYLSAEHHNVDLPYSFKIVFYRRFFSFLFRKFLKKIKK</sequence>
<accession>A0A3D9FKJ3</accession>
<dbReference type="OrthoDB" id="635429at2"/>